<dbReference type="RefSeq" id="WP_092040916.1">
    <property type="nucleotide sequence ID" value="NZ_FOTK01000011.1"/>
</dbReference>
<dbReference type="AlphaFoldDB" id="A0A1I4KS94"/>
<feature type="chain" id="PRO_5011693514" evidence="1">
    <location>
        <begin position="17"/>
        <end position="101"/>
    </location>
</feature>
<evidence type="ECO:0000256" key="1">
    <source>
        <dbReference type="SAM" id="SignalP"/>
    </source>
</evidence>
<name>A0A1I4KS94_9HYPH</name>
<feature type="signal peptide" evidence="1">
    <location>
        <begin position="1"/>
        <end position="16"/>
    </location>
</feature>
<organism evidence="2 3">
    <name type="scientific">Methylobacterium pseudosasicola</name>
    <dbReference type="NCBI Taxonomy" id="582667"/>
    <lineage>
        <taxon>Bacteria</taxon>
        <taxon>Pseudomonadati</taxon>
        <taxon>Pseudomonadota</taxon>
        <taxon>Alphaproteobacteria</taxon>
        <taxon>Hyphomicrobiales</taxon>
        <taxon>Methylobacteriaceae</taxon>
        <taxon>Methylobacterium</taxon>
    </lineage>
</organism>
<keyword evidence="1" id="KW-0732">Signal</keyword>
<evidence type="ECO:0000313" key="2">
    <source>
        <dbReference type="EMBL" id="SFL81625.1"/>
    </source>
</evidence>
<sequence length="101" mass="10680">MLALAAIIGLAALALARRDVVPAPIRIEIGAAWTPVAMKSFRNVAALRITAEGVVSLRLDGERVQRVSPSSGATVRPKTLRSLELRAGRGPVTVTLTPRSE</sequence>
<keyword evidence="3" id="KW-1185">Reference proteome</keyword>
<reference evidence="3" key="1">
    <citation type="submission" date="2016-10" db="EMBL/GenBank/DDBJ databases">
        <authorList>
            <person name="Varghese N."/>
            <person name="Submissions S."/>
        </authorList>
    </citation>
    <scope>NUCLEOTIDE SEQUENCE [LARGE SCALE GENOMIC DNA]</scope>
    <source>
        <strain evidence="3">BL36</strain>
    </source>
</reference>
<protein>
    <submittedName>
        <fullName evidence="2">Uncharacterized protein</fullName>
    </submittedName>
</protein>
<dbReference type="OrthoDB" id="8003797at2"/>
<gene>
    <name evidence="2" type="ORF">SAMN05192568_1011110</name>
</gene>
<evidence type="ECO:0000313" key="3">
    <source>
        <dbReference type="Proteomes" id="UP000199048"/>
    </source>
</evidence>
<dbReference type="EMBL" id="FOTK01000011">
    <property type="protein sequence ID" value="SFL81625.1"/>
    <property type="molecule type" value="Genomic_DNA"/>
</dbReference>
<proteinExistence type="predicted"/>
<accession>A0A1I4KS94</accession>
<dbReference type="Proteomes" id="UP000199048">
    <property type="component" value="Unassembled WGS sequence"/>
</dbReference>